<dbReference type="EMBL" id="CP033915">
    <property type="protein sequence ID" value="AZA86836.1"/>
    <property type="molecule type" value="Genomic_DNA"/>
</dbReference>
<sequence>MKRSLQITLLVLVTIGINGTFAQNKKPSRTKAEKPYVNPVKLTKEERTKPYMGEVLKSHDPLTPEEAERRRKNIEAGNPFKKYGYYPKVATLSKGKYLEFHDMDSIVSIGSIRYNKKTKDIVEFREIDLSDPDAQPYLDTAGRWFSPDPLSEEFSNWSPYNFVFNNPISNVDPDGRAPLTDFKLLRDGTVTRVDPNDGSEKRSDDRLFTTDNKGNVNNNNPLVLNKTNPTDNTIISDLSKDRGTTTDIYGPKKLNFATSGNLQNIFSVFEFAAQNSFVEWGVSIGYDGNNAIGTYHDPLLTPNLSDKIGGDSNLFVDIHSHRNTRGPSDFTVAGQKLGDKNSPDSSRIPRFIYYLGSPSENEGTLYKYGVGTMTPRKIDNYGDYKKKGSLYQYFRRYEKR</sequence>
<dbReference type="Pfam" id="PF15659">
    <property type="entry name" value="Toxin-JAB1"/>
    <property type="match status" value="1"/>
</dbReference>
<accession>A0AAD0YHU0</accession>
<dbReference type="Proteomes" id="UP000281741">
    <property type="component" value="Chromosome"/>
</dbReference>
<evidence type="ECO:0000313" key="4">
    <source>
        <dbReference type="Proteomes" id="UP000274073"/>
    </source>
</evidence>
<protein>
    <recommendedName>
        <fullName evidence="6">RHS repeat-associated core domain-containing protein</fullName>
    </recommendedName>
</protein>
<evidence type="ECO:0000313" key="3">
    <source>
        <dbReference type="EMBL" id="AZA95252.1"/>
    </source>
</evidence>
<name>A0AAD0YHU0_9FLAO</name>
<feature type="region of interest" description="Disordered" evidence="1">
    <location>
        <begin position="191"/>
        <end position="219"/>
    </location>
</feature>
<dbReference type="Gene3D" id="2.180.10.10">
    <property type="entry name" value="RHS repeat-associated core"/>
    <property type="match status" value="1"/>
</dbReference>
<keyword evidence="5" id="KW-1185">Reference proteome</keyword>
<dbReference type="Proteomes" id="UP000274073">
    <property type="component" value="Chromosome"/>
</dbReference>
<proteinExistence type="predicted"/>
<feature type="compositionally biased region" description="Basic and acidic residues" evidence="1">
    <location>
        <begin position="194"/>
        <end position="208"/>
    </location>
</feature>
<evidence type="ECO:0000313" key="2">
    <source>
        <dbReference type="EMBL" id="AZA86836.1"/>
    </source>
</evidence>
<dbReference type="EMBL" id="CP033912">
    <property type="protein sequence ID" value="AZA95252.1"/>
    <property type="molecule type" value="Genomic_DNA"/>
</dbReference>
<dbReference type="RefSeq" id="WP_123854282.1">
    <property type="nucleotide sequence ID" value="NZ_CP033912.1"/>
</dbReference>
<gene>
    <name evidence="2" type="ORF">EG349_08565</name>
    <name evidence="3" type="ORF">EG353_06615</name>
</gene>
<reference evidence="4 5" key="1">
    <citation type="submission" date="2018-11" db="EMBL/GenBank/DDBJ databases">
        <title>Proposal to divide the Flavobacteriaceae and reorganize its genera based on Amino Acid Identity values calculated from whole genome sequences.</title>
        <authorList>
            <person name="Nicholson A.C."/>
            <person name="Gulvik C.A."/>
            <person name="Whitney A.M."/>
            <person name="Humrighouse B.W."/>
            <person name="Bell M."/>
            <person name="Holmes B."/>
            <person name="Steigerwalt A.G."/>
            <person name="Villarma A."/>
            <person name="Sheth M."/>
            <person name="Batra D."/>
            <person name="Pryor J."/>
            <person name="Bernardet J.-F."/>
            <person name="Hugo C."/>
            <person name="Kampfer P."/>
            <person name="Newman J."/>
            <person name="McQuiston J.R."/>
        </authorList>
    </citation>
    <scope>NUCLEOTIDE SEQUENCE [LARGE SCALE GENOMIC DNA]</scope>
    <source>
        <strain evidence="2 4">G0207</strain>
        <strain evidence="3 5">H5143</strain>
    </source>
</reference>
<evidence type="ECO:0000256" key="1">
    <source>
        <dbReference type="SAM" id="MobiDB-lite"/>
    </source>
</evidence>
<evidence type="ECO:0008006" key="6">
    <source>
        <dbReference type="Google" id="ProtNLM"/>
    </source>
</evidence>
<evidence type="ECO:0000313" key="5">
    <source>
        <dbReference type="Proteomes" id="UP000281741"/>
    </source>
</evidence>
<dbReference type="AlphaFoldDB" id="A0AAD0YHU0"/>
<organism evidence="2 4">
    <name type="scientific">Chryseobacterium shandongense</name>
    <dbReference type="NCBI Taxonomy" id="1493872"/>
    <lineage>
        <taxon>Bacteria</taxon>
        <taxon>Pseudomonadati</taxon>
        <taxon>Bacteroidota</taxon>
        <taxon>Flavobacteriia</taxon>
        <taxon>Flavobacteriales</taxon>
        <taxon>Weeksellaceae</taxon>
        <taxon>Chryseobacterium group</taxon>
        <taxon>Chryseobacterium</taxon>
    </lineage>
</organism>
<dbReference type="InterPro" id="IPR028218">
    <property type="entry name" value="Toxin-JAB1"/>
</dbReference>